<name>A0A385SU23_9BACT</name>
<evidence type="ECO:0000313" key="2">
    <source>
        <dbReference type="Proteomes" id="UP000266183"/>
    </source>
</evidence>
<gene>
    <name evidence="1" type="ORF">D4L85_30820</name>
</gene>
<dbReference type="EMBL" id="CP032382">
    <property type="protein sequence ID" value="AYB34709.1"/>
    <property type="molecule type" value="Genomic_DNA"/>
</dbReference>
<dbReference type="OrthoDB" id="2895351at2"/>
<protein>
    <submittedName>
        <fullName evidence="1">Uncharacterized protein</fullName>
    </submittedName>
</protein>
<dbReference type="RefSeq" id="WP_119757967.1">
    <property type="nucleotide sequence ID" value="NZ_CP032382.1"/>
</dbReference>
<keyword evidence="2" id="KW-1185">Reference proteome</keyword>
<reference evidence="2" key="1">
    <citation type="submission" date="2018-09" db="EMBL/GenBank/DDBJ databases">
        <title>Chryseolinea sp. KIS68-18 isolated from soil.</title>
        <authorList>
            <person name="Weon H.-Y."/>
            <person name="Kwon S.-W."/>
            <person name="Lee S.A."/>
        </authorList>
    </citation>
    <scope>NUCLEOTIDE SEQUENCE [LARGE SCALE GENOMIC DNA]</scope>
    <source>
        <strain evidence="2">KIS68-18</strain>
    </source>
</reference>
<sequence length="137" mass="16317">MENQMQYNSPLGEEIPNPSLEFLKKVIFEYTADYWSSESTGDSALVTKKDKRELWLIFFFDEPYGFFIYYDIEFVPLHKGTPLKDDRYVEHVVGTEAMRIPTICYRTREEAWAIVMDFINDQRMSDSFNWVRLGEID</sequence>
<organism evidence="1 2">
    <name type="scientific">Chryseolinea soli</name>
    <dbReference type="NCBI Taxonomy" id="2321403"/>
    <lineage>
        <taxon>Bacteria</taxon>
        <taxon>Pseudomonadati</taxon>
        <taxon>Bacteroidota</taxon>
        <taxon>Cytophagia</taxon>
        <taxon>Cytophagales</taxon>
        <taxon>Fulvivirgaceae</taxon>
        <taxon>Chryseolinea</taxon>
    </lineage>
</organism>
<evidence type="ECO:0000313" key="1">
    <source>
        <dbReference type="EMBL" id="AYB34709.1"/>
    </source>
</evidence>
<dbReference type="Proteomes" id="UP000266183">
    <property type="component" value="Chromosome"/>
</dbReference>
<proteinExistence type="predicted"/>
<dbReference type="AlphaFoldDB" id="A0A385SU23"/>
<accession>A0A385SU23</accession>
<dbReference type="KEGG" id="chk:D4L85_30820"/>